<accession>A0A1Y1S559</accession>
<keyword evidence="2" id="KW-0472">Membrane</keyword>
<evidence type="ECO:0000256" key="1">
    <source>
        <dbReference type="SAM" id="MobiDB-lite"/>
    </source>
</evidence>
<feature type="region of interest" description="Disordered" evidence="1">
    <location>
        <begin position="483"/>
        <end position="502"/>
    </location>
</feature>
<gene>
    <name evidence="3" type="ORF">ECANGB1_2041</name>
</gene>
<feature type="transmembrane region" description="Helical" evidence="2">
    <location>
        <begin position="158"/>
        <end position="180"/>
    </location>
</feature>
<dbReference type="EMBL" id="LWDP01000071">
    <property type="protein sequence ID" value="ORD93529.1"/>
    <property type="molecule type" value="Genomic_DNA"/>
</dbReference>
<proteinExistence type="predicted"/>
<dbReference type="Proteomes" id="UP000192639">
    <property type="component" value="Unassembled WGS sequence"/>
</dbReference>
<feature type="transmembrane region" description="Helical" evidence="2">
    <location>
        <begin position="441"/>
        <end position="468"/>
    </location>
</feature>
<name>A0A1Y1S559_9MICR</name>
<dbReference type="OrthoDB" id="2196365at2759"/>
<evidence type="ECO:0000256" key="2">
    <source>
        <dbReference type="SAM" id="Phobius"/>
    </source>
</evidence>
<keyword evidence="2" id="KW-1133">Transmembrane helix</keyword>
<dbReference type="VEuPathDB" id="MicrosporidiaDB:ECANGB1_2041"/>
<feature type="transmembrane region" description="Helical" evidence="2">
    <location>
        <begin position="128"/>
        <end position="146"/>
    </location>
</feature>
<protein>
    <submittedName>
        <fullName evidence="3">Uncharacterized protein</fullName>
    </submittedName>
</protein>
<sequence length="502" mass="58153">MTFLDSVHHCVTGHFYGTEMLVLPSHVTYLLYSCVTKIHAIDLGLFLKILNTFLLSLFVCLLTSMHKTGIKRVIGSTLLVASFIPELKGSFLVDNRLFGAICLLWFLRCQSIPSAACATLMDLHNLPFVIYHFLTVFITNFYHNYLRRKSNTGNVIQFVWKIIAILISWFLVAFIDFKLIRSEYSTSTYKYDIGIRNNYVINKTTDDDPNGLFTTHRFIMDRSVVDLINSRHKNVYEGIIFEKVHDTVDIGEEERFIRYNDTIKIHKKEGGKVIYLKYGDTNDTTFNFTDWTDADLTDENSLYTVQDPEDPNSKEYFESRKVFNIVHKDSDQKMCTKFDQKIYFSGRARKASCEYVAQTNENHPYYIRHFVMDKARETKLHYQKNRLNLLIYFKFIRKHGGIPIGQQVIVFTCVFVLLYFILMILITIREHFFDGILSVEFAGAVVALVAMAAFGCNFYSFVVVYYGFILEFSGAIQKALKGDSHSNRDSDVEMATTNKKNK</sequence>
<reference evidence="3 4" key="1">
    <citation type="journal article" date="2017" name="Environ. Microbiol.">
        <title>Decay of the glycolytic pathway and adaptation to intranuclear parasitism within Enterocytozoonidae microsporidia.</title>
        <authorList>
            <person name="Wiredu Boakye D."/>
            <person name="Jaroenlak P."/>
            <person name="Prachumwat A."/>
            <person name="Williams T.A."/>
            <person name="Bateman K.S."/>
            <person name="Itsathitphaisarn O."/>
            <person name="Sritunyalucksana K."/>
            <person name="Paszkiewicz K.H."/>
            <person name="Moore K.A."/>
            <person name="Stentiford G.D."/>
            <person name="Williams B.A."/>
        </authorList>
    </citation>
    <scope>NUCLEOTIDE SEQUENCE [LARGE SCALE GENOMIC DNA]</scope>
    <source>
        <strain evidence="3 4">GB1</strain>
    </source>
</reference>
<feature type="transmembrane region" description="Helical" evidence="2">
    <location>
        <begin position="38"/>
        <end position="61"/>
    </location>
</feature>
<comment type="caution">
    <text evidence="3">The sequence shown here is derived from an EMBL/GenBank/DDBJ whole genome shotgun (WGS) entry which is preliminary data.</text>
</comment>
<organism evidence="3 4">
    <name type="scientific">Enterospora canceri</name>
    <dbReference type="NCBI Taxonomy" id="1081671"/>
    <lineage>
        <taxon>Eukaryota</taxon>
        <taxon>Fungi</taxon>
        <taxon>Fungi incertae sedis</taxon>
        <taxon>Microsporidia</taxon>
        <taxon>Enterocytozoonidae</taxon>
        <taxon>Enterospora</taxon>
    </lineage>
</organism>
<feature type="transmembrane region" description="Helical" evidence="2">
    <location>
        <begin position="408"/>
        <end position="429"/>
    </location>
</feature>
<evidence type="ECO:0000313" key="4">
    <source>
        <dbReference type="Proteomes" id="UP000192639"/>
    </source>
</evidence>
<evidence type="ECO:0000313" key="3">
    <source>
        <dbReference type="EMBL" id="ORD93529.1"/>
    </source>
</evidence>
<keyword evidence="2" id="KW-0812">Transmembrane</keyword>
<dbReference type="AlphaFoldDB" id="A0A1Y1S559"/>
<keyword evidence="4" id="KW-1185">Reference proteome</keyword>